<dbReference type="EMBL" id="AFJM02000042">
    <property type="protein sequence ID" value="EMM72297.1"/>
    <property type="molecule type" value="Genomic_DNA"/>
</dbReference>
<dbReference type="AlphaFoldDB" id="M6FME4"/>
<dbReference type="Proteomes" id="UP000012101">
    <property type="component" value="Unassembled WGS sequence"/>
</dbReference>
<proteinExistence type="predicted"/>
<sequence length="72" mass="8495">MWELGFTVKKILRKLPLFLCRTRSFIRSTNSKTEESGSFKTNLDKFFILSKWKVENSHPIKFQTGTNIRSLI</sequence>
<evidence type="ECO:0000313" key="1">
    <source>
        <dbReference type="EMBL" id="EMM72297.1"/>
    </source>
</evidence>
<gene>
    <name evidence="1" type="ORF">LEP1GSC038_3828</name>
</gene>
<accession>M6FME4</accession>
<comment type="caution">
    <text evidence="1">The sequence shown here is derived from an EMBL/GenBank/DDBJ whole genome shotgun (WGS) entry which is preliminary data.</text>
</comment>
<reference evidence="1 2" key="1">
    <citation type="submission" date="2013-01" db="EMBL/GenBank/DDBJ databases">
        <authorList>
            <person name="Harkins D.M."/>
            <person name="Durkin A.S."/>
            <person name="Brinkac L.M."/>
            <person name="Haft D.H."/>
            <person name="Selengut J.D."/>
            <person name="Sanka R."/>
            <person name="DePew J."/>
            <person name="Purushe J."/>
            <person name="Hospenthal D.R."/>
            <person name="Murray C.K."/>
            <person name="Pimentel G."/>
            <person name="Wasfy M."/>
            <person name="Vinetz J.M."/>
            <person name="Sutton G.G."/>
            <person name="Nierman W.C."/>
            <person name="Fouts D.E."/>
        </authorList>
    </citation>
    <scope>NUCLEOTIDE SEQUENCE [LARGE SCALE GENOMIC DNA]</scope>
    <source>
        <strain evidence="1 2">2006001855</strain>
    </source>
</reference>
<evidence type="ECO:0000313" key="2">
    <source>
        <dbReference type="Proteomes" id="UP000012101"/>
    </source>
</evidence>
<organism evidence="1 2">
    <name type="scientific">Leptospira weilii str. 2006001855</name>
    <dbReference type="NCBI Taxonomy" id="996804"/>
    <lineage>
        <taxon>Bacteria</taxon>
        <taxon>Pseudomonadati</taxon>
        <taxon>Spirochaetota</taxon>
        <taxon>Spirochaetia</taxon>
        <taxon>Leptospirales</taxon>
        <taxon>Leptospiraceae</taxon>
        <taxon>Leptospira</taxon>
    </lineage>
</organism>
<name>M6FME4_9LEPT</name>
<protein>
    <submittedName>
        <fullName evidence="1">Uncharacterized protein</fullName>
    </submittedName>
</protein>